<keyword evidence="1" id="KW-0479">Metal-binding</keyword>
<evidence type="ECO:0000256" key="5">
    <source>
        <dbReference type="ARBA" id="ARBA00023163"/>
    </source>
</evidence>
<dbReference type="Pfam" id="PF00320">
    <property type="entry name" value="GATA"/>
    <property type="match status" value="1"/>
</dbReference>
<evidence type="ECO:0000256" key="6">
    <source>
        <dbReference type="PROSITE-ProRule" id="PRU00094"/>
    </source>
</evidence>
<dbReference type="SUPFAM" id="SSF57716">
    <property type="entry name" value="Glucocorticoid receptor-like (DNA-binding domain)"/>
    <property type="match status" value="1"/>
</dbReference>
<dbReference type="InterPro" id="IPR013088">
    <property type="entry name" value="Znf_NHR/GATA"/>
</dbReference>
<feature type="compositionally biased region" description="Basic and acidic residues" evidence="7">
    <location>
        <begin position="512"/>
        <end position="533"/>
    </location>
</feature>
<evidence type="ECO:0000256" key="4">
    <source>
        <dbReference type="ARBA" id="ARBA00023015"/>
    </source>
</evidence>
<dbReference type="Gene3D" id="3.30.50.10">
    <property type="entry name" value="Erythroid Transcription Factor GATA-1, subunit A"/>
    <property type="match status" value="1"/>
</dbReference>
<dbReference type="EMBL" id="LWDD02000558">
    <property type="protein sequence ID" value="KAE8258879.1"/>
    <property type="molecule type" value="Genomic_DNA"/>
</dbReference>
<evidence type="ECO:0000313" key="10">
    <source>
        <dbReference type="EMBL" id="KAE8258879.1"/>
    </source>
</evidence>
<evidence type="ECO:0000256" key="2">
    <source>
        <dbReference type="ARBA" id="ARBA00022771"/>
    </source>
</evidence>
<dbReference type="CDD" id="cd00130">
    <property type="entry name" value="PAS"/>
    <property type="match status" value="1"/>
</dbReference>
<reference evidence="10" key="1">
    <citation type="submission" date="2016-04" db="EMBL/GenBank/DDBJ databases">
        <authorList>
            <person name="Nguyen H.D."/>
            <person name="Kesanakurti P."/>
            <person name="Cullis J."/>
            <person name="Levesque C.A."/>
            <person name="Hambleton S."/>
        </authorList>
    </citation>
    <scope>NUCLEOTIDE SEQUENCE</scope>
    <source>
        <strain evidence="10">DAOMC 238032</strain>
    </source>
</reference>
<dbReference type="AlphaFoldDB" id="A0A177U9G3"/>
<dbReference type="PROSITE" id="PS00344">
    <property type="entry name" value="GATA_ZN_FINGER_1"/>
    <property type="match status" value="1"/>
</dbReference>
<protein>
    <recommendedName>
        <fullName evidence="8">GATA-type domain-containing protein</fullName>
    </recommendedName>
</protein>
<dbReference type="EMBL" id="CAJHJG010002173">
    <property type="protein sequence ID" value="CAD6918392.1"/>
    <property type="molecule type" value="Genomic_DNA"/>
</dbReference>
<feature type="region of interest" description="Disordered" evidence="7">
    <location>
        <begin position="1147"/>
        <end position="1187"/>
    </location>
</feature>
<dbReference type="GO" id="GO:0008270">
    <property type="term" value="F:zinc ion binding"/>
    <property type="evidence" value="ECO:0007669"/>
    <property type="project" value="UniProtKB-KW"/>
</dbReference>
<dbReference type="SMART" id="SM00401">
    <property type="entry name" value="ZnF_GATA"/>
    <property type="match status" value="1"/>
</dbReference>
<feature type="compositionally biased region" description="Low complexity" evidence="7">
    <location>
        <begin position="1165"/>
        <end position="1179"/>
    </location>
</feature>
<dbReference type="GO" id="GO:0043565">
    <property type="term" value="F:sequence-specific DNA binding"/>
    <property type="evidence" value="ECO:0007669"/>
    <property type="project" value="InterPro"/>
</dbReference>
<reference evidence="10" key="2">
    <citation type="journal article" date="2019" name="IMA Fungus">
        <title>Genome sequencing and comparison of five Tilletia species to identify candidate genes for the detection of regulated species infecting wheat.</title>
        <authorList>
            <person name="Nguyen H.D.T."/>
            <person name="Sultana T."/>
            <person name="Kesanakurti P."/>
            <person name="Hambleton S."/>
        </authorList>
    </citation>
    <scope>NUCLEOTIDE SEQUENCE</scope>
    <source>
        <strain evidence="10">DAOMC 238032</strain>
    </source>
</reference>
<dbReference type="Proteomes" id="UP000077671">
    <property type="component" value="Unassembled WGS sequence"/>
</dbReference>
<evidence type="ECO:0000259" key="8">
    <source>
        <dbReference type="PROSITE" id="PS50114"/>
    </source>
</evidence>
<evidence type="ECO:0000313" key="12">
    <source>
        <dbReference type="Proteomes" id="UP000836402"/>
    </source>
</evidence>
<dbReference type="PANTHER" id="PTHR47172">
    <property type="entry name" value="OS01G0976800 PROTEIN"/>
    <property type="match status" value="1"/>
</dbReference>
<feature type="region of interest" description="Disordered" evidence="7">
    <location>
        <begin position="495"/>
        <end position="557"/>
    </location>
</feature>
<keyword evidence="5" id="KW-0804">Transcription</keyword>
<dbReference type="InterPro" id="IPR035965">
    <property type="entry name" value="PAS-like_dom_sf"/>
</dbReference>
<feature type="compositionally biased region" description="Polar residues" evidence="7">
    <location>
        <begin position="500"/>
        <end position="511"/>
    </location>
</feature>
<dbReference type="GO" id="GO:0006355">
    <property type="term" value="P:regulation of DNA-templated transcription"/>
    <property type="evidence" value="ECO:0007669"/>
    <property type="project" value="InterPro"/>
</dbReference>
<dbReference type="SUPFAM" id="SSF55785">
    <property type="entry name" value="PYP-like sensor domain (PAS domain)"/>
    <property type="match status" value="1"/>
</dbReference>
<evidence type="ECO:0000256" key="7">
    <source>
        <dbReference type="SAM" id="MobiDB-lite"/>
    </source>
</evidence>
<dbReference type="InterPro" id="IPR000679">
    <property type="entry name" value="Znf_GATA"/>
</dbReference>
<accession>A0A177U9G3</accession>
<feature type="region of interest" description="Disordered" evidence="7">
    <location>
        <begin position="758"/>
        <end position="781"/>
    </location>
</feature>
<gene>
    <name evidence="10" type="ORF">A4X03_0g4257</name>
    <name evidence="9" type="ORF">JKIAZH3_G3214</name>
</gene>
<organism evidence="10 11">
    <name type="scientific">Tilletia caries</name>
    <name type="common">wheat bunt fungus</name>
    <dbReference type="NCBI Taxonomy" id="13290"/>
    <lineage>
        <taxon>Eukaryota</taxon>
        <taxon>Fungi</taxon>
        <taxon>Dikarya</taxon>
        <taxon>Basidiomycota</taxon>
        <taxon>Ustilaginomycotina</taxon>
        <taxon>Exobasidiomycetes</taxon>
        <taxon>Tilletiales</taxon>
        <taxon>Tilletiaceae</taxon>
        <taxon>Tilletia</taxon>
    </lineage>
</organism>
<sequence length="1247" mass="131267">MFATTSARAASHPVLSAGATNIFHQETDQSYRPRVCNDAAASPFPLAPRARIQESKSSSLPSLSQTQSPAVPPRCRCYWAILALPEAASPVSSAHIQPSDIAVLEIVYVDPTLQAHLGPLAASLAPGQHFFDVVHPDDVQQARENMSDLLGPGKTTFGSVIRCRLGNVNAMRTQILRRGSNGTEPGTIYPSFSDEDKFPTVDLVISYVGDGLALCFMHNVVDESQHDSEQHNQSEWSNWCGMPTGLFTPEQGDMLWRQLSQKRSKTHRQSAPEHIFQILRSPANGGDILFSWPPPRLFPPIHCDNNNENSTRQMSAASAIGNSTLARYDDGSYFADDFATLAQSLDPGLFTLSDASTTCTRRLRARHTLATDGLIRTLESVVIGYGDTLIAMFTTVAQELIADASESIASLMPFPSLVPTPSQLQQPTDFIYGDTAAALEAQSQLALMSQSTTTLSPALLQQTLSPRQISFGFTAGDGAPQAGLMHDVDNLPYSAPADATSFSQGSRAQYSRHQEDQPADGDSCKHAGRRSFDESMLSPQKRMKSFGGQATTGDDRRMSDVSFSHKRAVTFNPDLLQTSSALSQDQQLHMDSELDGASTSRRYRNHSHGSFASSTFRQSLGTIISYDSLNASLASSETMFSPRQSMKWDSISGESVQGGPHRDSFASLASTTGLDAAAVAAAASAASAISTRRRSRQETWPLARIGDESTSALTSGASSVAGEAGGLYQPPSERFRSRSAAFIHTHAETLSSQMNAHFRPEDHSGSRLASSPNLPLDPSSTAASAAAAAAVTAMCSNGNHNGNGNDETANTSMFAMGIPGNSLNPYAAVPSPTGPSFSFGASPDVRPSLELPSVGVGSTTYDSTFGLQHSRASLPTLLPESYDRLSGPPSGVPLVTSFAPHCRALSAPGIVYGDDMIYTGTSRAQQYAGHLAYGGHVQARGGPGQKACQSCGTTSSPEWRRGPTGHKTLCNACGLRYSRSVLRAKKKAEKRKAAESSIRRASDVAADATIAAASAAANAAAAAAANPASATACADEPIRSEDMLANDEPARQEVFNSSNFHFNGMVTTAGPNAEAMMGVISSDGYPGGGPMDLALGLQLDGSGSGPQSYAANALGFEPPFLSSRTTTAASGYSFASTATSYASSASSVLGVGPTATDGAPGPHGSSSSSLTTSASNHSTGNVVSDGGGHPRFFGSTMMDLCAKKDHGLPVSMSEGAAEMERTTTADFMPFSTFGHAVSEGYEVETVM</sequence>
<dbReference type="InterPro" id="IPR000014">
    <property type="entry name" value="PAS"/>
</dbReference>
<evidence type="ECO:0000313" key="9">
    <source>
        <dbReference type="EMBL" id="CAD6918392.1"/>
    </source>
</evidence>
<feature type="domain" description="GATA-type" evidence="8">
    <location>
        <begin position="948"/>
        <end position="977"/>
    </location>
</feature>
<name>A0A177U9G3_9BASI</name>
<evidence type="ECO:0000256" key="1">
    <source>
        <dbReference type="ARBA" id="ARBA00022723"/>
    </source>
</evidence>
<keyword evidence="4" id="KW-0805">Transcription regulation</keyword>
<evidence type="ECO:0000313" key="11">
    <source>
        <dbReference type="Proteomes" id="UP000077671"/>
    </source>
</evidence>
<keyword evidence="12" id="KW-1185">Reference proteome</keyword>
<dbReference type="Gene3D" id="3.30.450.20">
    <property type="entry name" value="PAS domain"/>
    <property type="match status" value="1"/>
</dbReference>
<keyword evidence="2 6" id="KW-0863">Zinc-finger</keyword>
<evidence type="ECO:0000256" key="3">
    <source>
        <dbReference type="ARBA" id="ARBA00022833"/>
    </source>
</evidence>
<dbReference type="Proteomes" id="UP000836402">
    <property type="component" value="Unassembled WGS sequence"/>
</dbReference>
<proteinExistence type="predicted"/>
<dbReference type="CDD" id="cd00202">
    <property type="entry name" value="ZnF_GATA"/>
    <property type="match status" value="1"/>
</dbReference>
<dbReference type="PROSITE" id="PS50114">
    <property type="entry name" value="GATA_ZN_FINGER_2"/>
    <property type="match status" value="1"/>
</dbReference>
<comment type="caution">
    <text evidence="10">The sequence shown here is derived from an EMBL/GenBank/DDBJ whole genome shotgun (WGS) entry which is preliminary data.</text>
</comment>
<reference evidence="9" key="3">
    <citation type="submission" date="2020-10" db="EMBL/GenBank/DDBJ databases">
        <authorList>
            <person name="Sedaghatjoo S."/>
        </authorList>
    </citation>
    <scope>NUCLEOTIDE SEQUENCE</scope>
    <source>
        <strain evidence="9">AZH3</strain>
    </source>
</reference>
<feature type="region of interest" description="Disordered" evidence="7">
    <location>
        <begin position="687"/>
        <end position="728"/>
    </location>
</feature>
<keyword evidence="3" id="KW-0862">Zinc</keyword>
<dbReference type="PANTHER" id="PTHR47172:SF24">
    <property type="entry name" value="GATA ZINC FINGER DOMAIN-CONTAINING PROTEIN 14-RELATED"/>
    <property type="match status" value="1"/>
</dbReference>